<evidence type="ECO:0000313" key="1">
    <source>
        <dbReference type="EMBL" id="RIY13035.1"/>
    </source>
</evidence>
<sequence>MMLCYERPATTNSSLLIFAFRSILNASFSDHQTIMKRTLFSAVLLSGALLMGACNNNKAEVGAEGMNAAAADANATAAPLVDNPNVVGETAAPNPNAPVMTFAVADHDFGDIKPGAVVKHTFEFTNTGKSPLLIENATASCGCTTPNWTKEPIQPGEKGTIDVQFDSHGKTGMQNKEVAIQANTQPSITKVVIKTNVLSDGTNGPVLQ</sequence>
<dbReference type="OrthoDB" id="826619at2"/>
<comment type="caution">
    <text evidence="1">The sequence shown here is derived from an EMBL/GenBank/DDBJ whole genome shotgun (WGS) entry which is preliminary data.</text>
</comment>
<dbReference type="EMBL" id="QYCN01000004">
    <property type="protein sequence ID" value="RIY13035.1"/>
    <property type="molecule type" value="Genomic_DNA"/>
</dbReference>
<keyword evidence="2" id="KW-1185">Reference proteome</keyword>
<dbReference type="Pfam" id="PF07610">
    <property type="entry name" value="DUF1573"/>
    <property type="match status" value="1"/>
</dbReference>
<dbReference type="Proteomes" id="UP000284250">
    <property type="component" value="Unassembled WGS sequence"/>
</dbReference>
<organism evidence="1 2">
    <name type="scientific">Hymenobacter rubripertinctus</name>
    <dbReference type="NCBI Taxonomy" id="2029981"/>
    <lineage>
        <taxon>Bacteria</taxon>
        <taxon>Pseudomonadati</taxon>
        <taxon>Bacteroidota</taxon>
        <taxon>Cytophagia</taxon>
        <taxon>Cytophagales</taxon>
        <taxon>Hymenobacteraceae</taxon>
        <taxon>Hymenobacter</taxon>
    </lineage>
</organism>
<reference evidence="1 2" key="2">
    <citation type="submission" date="2019-01" db="EMBL/GenBank/DDBJ databases">
        <title>Hymenobacter humicola sp. nov., isolated from soils in Antarctica.</title>
        <authorList>
            <person name="Sedlacek I."/>
            <person name="Holochova P."/>
            <person name="Kralova S."/>
            <person name="Pantucek R."/>
            <person name="Stankova E."/>
            <person name="Vrbovska V."/>
            <person name="Kristofova L."/>
            <person name="Svec P."/>
            <person name="Busse H.-J."/>
        </authorList>
    </citation>
    <scope>NUCLEOTIDE SEQUENCE [LARGE SCALE GENOMIC DNA]</scope>
    <source>
        <strain evidence="1 2">CCM 8852</strain>
    </source>
</reference>
<dbReference type="InterPro" id="IPR011467">
    <property type="entry name" value="DUF1573"/>
</dbReference>
<gene>
    <name evidence="1" type="ORF">D0T11_04730</name>
</gene>
<evidence type="ECO:0000313" key="2">
    <source>
        <dbReference type="Proteomes" id="UP000284250"/>
    </source>
</evidence>
<name>A0A418R6U0_9BACT</name>
<reference evidence="1 2" key="1">
    <citation type="submission" date="2018-09" db="EMBL/GenBank/DDBJ databases">
        <authorList>
            <person name="Zeman M."/>
            <person name="Pardy F."/>
        </authorList>
    </citation>
    <scope>NUCLEOTIDE SEQUENCE [LARGE SCALE GENOMIC DNA]</scope>
    <source>
        <strain evidence="1 2">CCM 8852</strain>
    </source>
</reference>
<dbReference type="PANTHER" id="PTHR37833:SF1">
    <property type="entry name" value="SIGNAL PEPTIDE PROTEIN"/>
    <property type="match status" value="1"/>
</dbReference>
<dbReference type="Gene3D" id="2.60.40.10">
    <property type="entry name" value="Immunoglobulins"/>
    <property type="match status" value="1"/>
</dbReference>
<protein>
    <submittedName>
        <fullName evidence="1">DUF1573 domain-containing protein</fullName>
    </submittedName>
</protein>
<dbReference type="AlphaFoldDB" id="A0A418R6U0"/>
<dbReference type="InterPro" id="IPR013783">
    <property type="entry name" value="Ig-like_fold"/>
</dbReference>
<proteinExistence type="predicted"/>
<dbReference type="PANTHER" id="PTHR37833">
    <property type="entry name" value="LIPOPROTEIN-RELATED"/>
    <property type="match status" value="1"/>
</dbReference>
<accession>A0A418R6U0</accession>